<name>X7XNC9_MYCKA</name>
<reference evidence="1 2" key="1">
    <citation type="submission" date="2013-12" db="EMBL/GenBank/DDBJ databases">
        <authorList>
            <person name="Brown-Elliot B."/>
            <person name="Wallace R."/>
            <person name="Lenaerts A."/>
            <person name="Ordway D."/>
            <person name="DeGroote M.A."/>
            <person name="Parker T."/>
            <person name="Sizemore C."/>
            <person name="Tallon L.J."/>
            <person name="Sadzewicz L.K."/>
            <person name="Sengamalay N."/>
            <person name="Fraser C.M."/>
            <person name="Hine E."/>
            <person name="Shefchek K.A."/>
            <person name="Das S.P."/>
            <person name="Tettelin H."/>
        </authorList>
    </citation>
    <scope>NUCLEOTIDE SEQUENCE [LARGE SCALE GENOMIC DNA]</scope>
    <source>
        <strain evidence="1 2">662</strain>
    </source>
</reference>
<sequence>MARGRRRGQPKPLADVTAARWISIPGLQYKAIGNGRAG</sequence>
<dbReference type="Proteomes" id="UP000020561">
    <property type="component" value="Unassembled WGS sequence"/>
</dbReference>
<gene>
    <name evidence="1" type="ORF">I545_6982</name>
</gene>
<proteinExistence type="predicted"/>
<evidence type="ECO:0000313" key="2">
    <source>
        <dbReference type="Proteomes" id="UP000020561"/>
    </source>
</evidence>
<dbReference type="PATRIC" id="fig|1299326.3.peg.6697"/>
<protein>
    <submittedName>
        <fullName evidence="1">Uncharacterized protein</fullName>
    </submittedName>
</protein>
<accession>X7XNC9</accession>
<organism evidence="1 2">
    <name type="scientific">Mycobacterium kansasii 662</name>
    <dbReference type="NCBI Taxonomy" id="1299326"/>
    <lineage>
        <taxon>Bacteria</taxon>
        <taxon>Bacillati</taxon>
        <taxon>Actinomycetota</taxon>
        <taxon>Actinomycetes</taxon>
        <taxon>Mycobacteriales</taxon>
        <taxon>Mycobacteriaceae</taxon>
        <taxon>Mycobacterium</taxon>
    </lineage>
</organism>
<comment type="caution">
    <text evidence="1">The sequence shown here is derived from an EMBL/GenBank/DDBJ whole genome shotgun (WGS) entry which is preliminary data.</text>
</comment>
<dbReference type="EMBL" id="JAOA01000047">
    <property type="protein sequence ID" value="ETZ96431.1"/>
    <property type="molecule type" value="Genomic_DNA"/>
</dbReference>
<dbReference type="AlphaFoldDB" id="X7XNC9"/>
<evidence type="ECO:0000313" key="1">
    <source>
        <dbReference type="EMBL" id="ETZ96431.1"/>
    </source>
</evidence>